<feature type="coiled-coil region" evidence="2">
    <location>
        <begin position="47"/>
        <end position="81"/>
    </location>
</feature>
<reference evidence="3 4" key="1">
    <citation type="submission" date="2011-08" db="EMBL/GenBank/DDBJ databases">
        <title>The Genome Sequence of Clostridium orbiscindens 1_3_50AFAA.</title>
        <authorList>
            <consortium name="The Broad Institute Genome Sequencing Platform"/>
            <person name="Earl A."/>
            <person name="Ward D."/>
            <person name="Feldgarden M."/>
            <person name="Gevers D."/>
            <person name="Daigneault M."/>
            <person name="Strauss J."/>
            <person name="Allen-Vercoe E."/>
            <person name="Young S.K."/>
            <person name="Zeng Q."/>
            <person name="Gargeya S."/>
            <person name="Fitzgerald M."/>
            <person name="Haas B."/>
            <person name="Abouelleil A."/>
            <person name="Alvarado L."/>
            <person name="Arachchi H.M."/>
            <person name="Berlin A."/>
            <person name="Brown A."/>
            <person name="Chapman S.B."/>
            <person name="Chen Z."/>
            <person name="Dunbar C."/>
            <person name="Freedman E."/>
            <person name="Gearin G."/>
            <person name="Gellesch M."/>
            <person name="Goldberg J."/>
            <person name="Griggs A."/>
            <person name="Gujja S."/>
            <person name="Heiman D."/>
            <person name="Howarth C."/>
            <person name="Larson L."/>
            <person name="Lui A."/>
            <person name="MacDonald P.J.P."/>
            <person name="Montmayeur A."/>
            <person name="Murphy C."/>
            <person name="Neiman D."/>
            <person name="Pearson M."/>
            <person name="Priest M."/>
            <person name="Roberts A."/>
            <person name="Saif S."/>
            <person name="Shea T."/>
            <person name="Shenoy N."/>
            <person name="Sisk P."/>
            <person name="Stolte C."/>
            <person name="Sykes S."/>
            <person name="Wortman J."/>
            <person name="Nusbaum C."/>
            <person name="Birren B."/>
        </authorList>
    </citation>
    <scope>NUCLEOTIDE SEQUENCE [LARGE SCALE GENOMIC DNA]</scope>
    <source>
        <strain evidence="3 4">1_3_50AFAA</strain>
    </source>
</reference>
<keyword evidence="2" id="KW-0175">Coiled coil</keyword>
<sequence length="253" mass="27071">MPMRRQMQNKGELAVMVICVVVGFLLAAQLRSVKLAGAADATNASRLETLQNLYNEVVDQKDGLADQVKQLQGELELYREQAASGEAGSQALKAELEQLEITAGLTDVEGPGVTIILEDSSQANVTGNEADYLIHDNDLLSVINELRSAGAEAISLNGERILATSEVRCTGAVVTVNGRRYAAPYVVFAIGDPDTLYSALTMRNGVVDVLSQWGITVKVTASDQLLIPKYNGTVEYQYARPIPADEGGEEAVG</sequence>
<dbReference type="PANTHER" id="PTHR37313:SF2">
    <property type="entry name" value="UPF0749 PROTEIN YLXX"/>
    <property type="match status" value="1"/>
</dbReference>
<name>A0A096B3C5_FLAPL</name>
<comment type="caution">
    <text evidence="3">The sequence shown here is derived from an EMBL/GenBank/DDBJ whole genome shotgun (WGS) entry which is preliminary data.</text>
</comment>
<proteinExistence type="inferred from homology"/>
<evidence type="ECO:0008006" key="5">
    <source>
        <dbReference type="Google" id="ProtNLM"/>
    </source>
</evidence>
<evidence type="ECO:0000313" key="3">
    <source>
        <dbReference type="EMBL" id="KGF53853.1"/>
    </source>
</evidence>
<dbReference type="PATRIC" id="fig|742738.3.peg.3493"/>
<evidence type="ECO:0000313" key="4">
    <source>
        <dbReference type="Proteomes" id="UP000029585"/>
    </source>
</evidence>
<evidence type="ECO:0000256" key="2">
    <source>
        <dbReference type="SAM" id="Coils"/>
    </source>
</evidence>
<dbReference type="HOGENOM" id="CLU_040273_4_0_9"/>
<accession>A0A096B3C5</accession>
<comment type="similarity">
    <text evidence="1">Belongs to the UPF0749 family.</text>
</comment>
<dbReference type="Gene3D" id="3.30.70.1880">
    <property type="entry name" value="Protein of unknown function DUF881"/>
    <property type="match status" value="1"/>
</dbReference>
<dbReference type="AlphaFoldDB" id="A0A096B3C5"/>
<dbReference type="PANTHER" id="PTHR37313">
    <property type="entry name" value="UPF0749 PROTEIN RV1825"/>
    <property type="match status" value="1"/>
</dbReference>
<evidence type="ECO:0000256" key="1">
    <source>
        <dbReference type="ARBA" id="ARBA00009108"/>
    </source>
</evidence>
<dbReference type="InterPro" id="IPR010273">
    <property type="entry name" value="DUF881"/>
</dbReference>
<dbReference type="Pfam" id="PF05949">
    <property type="entry name" value="DUF881"/>
    <property type="match status" value="1"/>
</dbReference>
<organism evidence="3 4">
    <name type="scientific">Flavonifractor plautii 1_3_50AFAA</name>
    <dbReference type="NCBI Taxonomy" id="742738"/>
    <lineage>
        <taxon>Bacteria</taxon>
        <taxon>Bacillati</taxon>
        <taxon>Bacillota</taxon>
        <taxon>Clostridia</taxon>
        <taxon>Eubacteriales</taxon>
        <taxon>Oscillospiraceae</taxon>
        <taxon>Flavonifractor</taxon>
    </lineage>
</organism>
<gene>
    <name evidence="3" type="ORF">HMPREF9460_03394</name>
</gene>
<dbReference type="Proteomes" id="UP000029585">
    <property type="component" value="Unassembled WGS sequence"/>
</dbReference>
<keyword evidence="4" id="KW-1185">Reference proteome</keyword>
<dbReference type="EMBL" id="ADLO01000102">
    <property type="protein sequence ID" value="KGF53853.1"/>
    <property type="molecule type" value="Genomic_DNA"/>
</dbReference>
<dbReference type="eggNOG" id="COG3879">
    <property type="taxonomic scope" value="Bacteria"/>
</dbReference>
<protein>
    <recommendedName>
        <fullName evidence="5">DUF881 domain-containing protein</fullName>
    </recommendedName>
</protein>